<dbReference type="GO" id="GO:0005524">
    <property type="term" value="F:ATP binding"/>
    <property type="evidence" value="ECO:0007669"/>
    <property type="project" value="UniProtKB-KW"/>
</dbReference>
<organism evidence="3 4">
    <name type="scientific">Castilleja foliolosa</name>
    <dbReference type="NCBI Taxonomy" id="1961234"/>
    <lineage>
        <taxon>Eukaryota</taxon>
        <taxon>Viridiplantae</taxon>
        <taxon>Streptophyta</taxon>
        <taxon>Embryophyta</taxon>
        <taxon>Tracheophyta</taxon>
        <taxon>Spermatophyta</taxon>
        <taxon>Magnoliopsida</taxon>
        <taxon>eudicotyledons</taxon>
        <taxon>Gunneridae</taxon>
        <taxon>Pentapetalae</taxon>
        <taxon>asterids</taxon>
        <taxon>lamiids</taxon>
        <taxon>Lamiales</taxon>
        <taxon>Orobanchaceae</taxon>
        <taxon>Pedicularideae</taxon>
        <taxon>Castillejinae</taxon>
        <taxon>Castilleja</taxon>
    </lineage>
</organism>
<dbReference type="Gene3D" id="3.30.30.30">
    <property type="match status" value="1"/>
</dbReference>
<proteinExistence type="predicted"/>
<evidence type="ECO:0000256" key="2">
    <source>
        <dbReference type="ARBA" id="ARBA00022840"/>
    </source>
</evidence>
<dbReference type="FunFam" id="3.30.30.30:FF:000019">
    <property type="entry name" value="Heat shock 70 kDa protein"/>
    <property type="match status" value="1"/>
</dbReference>
<dbReference type="Proteomes" id="UP001632038">
    <property type="component" value="Unassembled WGS sequence"/>
</dbReference>
<dbReference type="SUPFAM" id="SSF53067">
    <property type="entry name" value="Actin-like ATPase domain"/>
    <property type="match status" value="1"/>
</dbReference>
<keyword evidence="3" id="KW-0346">Stress response</keyword>
<accession>A0ABD3DQQ2</accession>
<sequence length="88" mass="9847">MTADAKRLIGRRYSDLSVQSDMKLWPFKVIPGPGDKPMIVVSYKGEDKQFSAEEISSMVLIKMREIAEAFLGSGGGGCFWVLDFCYVF</sequence>
<protein>
    <submittedName>
        <fullName evidence="3">Heat shock cognate 70 kDa protein 2</fullName>
    </submittedName>
</protein>
<dbReference type="EMBL" id="JAVIJP010000015">
    <property type="protein sequence ID" value="KAL3644026.1"/>
    <property type="molecule type" value="Genomic_DNA"/>
</dbReference>
<evidence type="ECO:0000313" key="4">
    <source>
        <dbReference type="Proteomes" id="UP001632038"/>
    </source>
</evidence>
<reference evidence="4" key="1">
    <citation type="journal article" date="2024" name="IScience">
        <title>Strigolactones Initiate the Formation of Haustorium-like Structures in Castilleja.</title>
        <authorList>
            <person name="Buerger M."/>
            <person name="Peterson D."/>
            <person name="Chory J."/>
        </authorList>
    </citation>
    <scope>NUCLEOTIDE SEQUENCE [LARGE SCALE GENOMIC DNA]</scope>
</reference>
<dbReference type="Pfam" id="PF00012">
    <property type="entry name" value="HSP70"/>
    <property type="match status" value="1"/>
</dbReference>
<evidence type="ECO:0000256" key="1">
    <source>
        <dbReference type="ARBA" id="ARBA00022741"/>
    </source>
</evidence>
<evidence type="ECO:0000313" key="3">
    <source>
        <dbReference type="EMBL" id="KAL3644026.1"/>
    </source>
</evidence>
<dbReference type="PANTHER" id="PTHR19375">
    <property type="entry name" value="HEAT SHOCK PROTEIN 70KDA"/>
    <property type="match status" value="1"/>
</dbReference>
<keyword evidence="2" id="KW-0067">ATP-binding</keyword>
<keyword evidence="1" id="KW-0547">Nucleotide-binding</keyword>
<name>A0ABD3DQQ2_9LAMI</name>
<dbReference type="AlphaFoldDB" id="A0ABD3DQQ2"/>
<comment type="caution">
    <text evidence="3">The sequence shown here is derived from an EMBL/GenBank/DDBJ whole genome shotgun (WGS) entry which is preliminary data.</text>
</comment>
<keyword evidence="4" id="KW-1185">Reference proteome</keyword>
<gene>
    <name evidence="3" type="primary">HSC2_4</name>
    <name evidence="3" type="ORF">CASFOL_011958</name>
</gene>
<dbReference type="InterPro" id="IPR043129">
    <property type="entry name" value="ATPase_NBD"/>
</dbReference>
<dbReference type="InterPro" id="IPR013126">
    <property type="entry name" value="Hsp_70_fam"/>
</dbReference>